<dbReference type="Pfam" id="PF06784">
    <property type="entry name" value="UPF0240"/>
    <property type="match status" value="1"/>
</dbReference>
<dbReference type="GO" id="GO:0005829">
    <property type="term" value="C:cytosol"/>
    <property type="evidence" value="ECO:0007669"/>
    <property type="project" value="Ensembl"/>
</dbReference>
<evidence type="ECO:0000256" key="1">
    <source>
        <dbReference type="ARBA" id="ARBA00010698"/>
    </source>
</evidence>
<dbReference type="GO" id="GO:0032981">
    <property type="term" value="P:mitochondrial respiratory chain complex I assembly"/>
    <property type="evidence" value="ECO:0007669"/>
    <property type="project" value="Ensembl"/>
</dbReference>
<comment type="similarity">
    <text evidence="1">Belongs to the NDUFAF4 family.</text>
</comment>
<evidence type="ECO:0000313" key="5">
    <source>
        <dbReference type="Ensembl" id="ENSSMRP00000017154.1"/>
    </source>
</evidence>
<name>A0A8D0BWS5_SALMN</name>
<sequence length="180" mass="20321">MMGARVTRVFSNFNLESRAHREISKVKPSPAPQYPSVAPAQEDSSRFQEEIKKKDEHLHTLLKEVYVDSKDPVTHVKDKEQGLLSKQEERRLAKVGHFSPLDVQTVPKGKISIAEALNVLSNHALSPTTWTAEKIASEYSLELKDVTAVLTFFIPFSKKIVPVKDRKSLQSKEQNLSDID</sequence>
<dbReference type="GO" id="GO:0051607">
    <property type="term" value="P:defense response to virus"/>
    <property type="evidence" value="ECO:0007669"/>
    <property type="project" value="Ensembl"/>
</dbReference>
<accession>A0A8D0BWS5</accession>
<dbReference type="PANTHER" id="PTHR13338:SF4">
    <property type="entry name" value="NADH DEHYDROGENASE [UBIQUINONE] 1 ALPHA SUBCOMPLEX ASSEMBLY FACTOR 4"/>
    <property type="match status" value="1"/>
</dbReference>
<dbReference type="PANTHER" id="PTHR13338">
    <property type="entry name" value="UPF0240 PROTEIN"/>
    <property type="match status" value="1"/>
</dbReference>
<dbReference type="Ensembl" id="ENSSMRT00000020082.1">
    <property type="protein sequence ID" value="ENSSMRP00000017154.1"/>
    <property type="gene ID" value="ENSSMRG00000013362.1"/>
</dbReference>
<evidence type="ECO:0000256" key="3">
    <source>
        <dbReference type="ARBA" id="ARBA00021777"/>
    </source>
</evidence>
<dbReference type="AlphaFoldDB" id="A0A8D0BWS5"/>
<dbReference type="Proteomes" id="UP000694421">
    <property type="component" value="Unplaced"/>
</dbReference>
<organism evidence="5 6">
    <name type="scientific">Salvator merianae</name>
    <name type="common">Argentine black and white tegu</name>
    <name type="synonym">Tupinambis merianae</name>
    <dbReference type="NCBI Taxonomy" id="96440"/>
    <lineage>
        <taxon>Eukaryota</taxon>
        <taxon>Metazoa</taxon>
        <taxon>Chordata</taxon>
        <taxon>Craniata</taxon>
        <taxon>Vertebrata</taxon>
        <taxon>Euteleostomi</taxon>
        <taxon>Lepidosauria</taxon>
        <taxon>Squamata</taxon>
        <taxon>Bifurcata</taxon>
        <taxon>Unidentata</taxon>
        <taxon>Episquamata</taxon>
        <taxon>Laterata</taxon>
        <taxon>Teiioidea</taxon>
        <taxon>Teiidae</taxon>
        <taxon>Salvator</taxon>
    </lineage>
</organism>
<proteinExistence type="inferred from homology"/>
<dbReference type="GeneTree" id="ENSGT00390000001627"/>
<protein>
    <recommendedName>
        <fullName evidence="3">NADH dehydrogenase [ubiquinone] 1 alpha subcomplex assembly factor 4</fullName>
    </recommendedName>
</protein>
<reference evidence="5" key="1">
    <citation type="submission" date="2025-08" db="UniProtKB">
        <authorList>
            <consortium name="Ensembl"/>
        </authorList>
    </citation>
    <scope>IDENTIFICATION</scope>
</reference>
<evidence type="ECO:0000256" key="2">
    <source>
        <dbReference type="ARBA" id="ARBA00011265"/>
    </source>
</evidence>
<evidence type="ECO:0000313" key="6">
    <source>
        <dbReference type="Proteomes" id="UP000694421"/>
    </source>
</evidence>
<evidence type="ECO:0000256" key="4">
    <source>
        <dbReference type="SAM" id="MobiDB-lite"/>
    </source>
</evidence>
<dbReference type="GO" id="GO:0031966">
    <property type="term" value="C:mitochondrial membrane"/>
    <property type="evidence" value="ECO:0007669"/>
    <property type="project" value="Ensembl"/>
</dbReference>
<reference evidence="5" key="2">
    <citation type="submission" date="2025-09" db="UniProtKB">
        <authorList>
            <consortium name="Ensembl"/>
        </authorList>
    </citation>
    <scope>IDENTIFICATION</scope>
</reference>
<comment type="subunit">
    <text evidence="2">Binds calmodulin. Interacts with NDUFAF3.</text>
</comment>
<dbReference type="OMA" id="IPDQKYK"/>
<dbReference type="InterPro" id="IPR009622">
    <property type="entry name" value="NDUFAF4"/>
</dbReference>
<feature type="region of interest" description="Disordered" evidence="4">
    <location>
        <begin position="20"/>
        <end position="45"/>
    </location>
</feature>
<keyword evidence="6" id="KW-1185">Reference proteome</keyword>